<dbReference type="Proteomes" id="UP000663848">
    <property type="component" value="Unassembled WGS sequence"/>
</dbReference>
<feature type="region of interest" description="Disordered" evidence="1">
    <location>
        <begin position="1"/>
        <end position="67"/>
    </location>
</feature>
<accession>A0A822GFB5</accession>
<dbReference type="AlphaFoldDB" id="A0A822GFB5"/>
<feature type="compositionally biased region" description="Low complexity" evidence="1">
    <location>
        <begin position="29"/>
        <end position="38"/>
    </location>
</feature>
<comment type="caution">
    <text evidence="2">The sequence shown here is derived from an EMBL/GenBank/DDBJ whole genome shotgun (WGS) entry which is preliminary data.</text>
</comment>
<evidence type="ECO:0000313" key="3">
    <source>
        <dbReference type="Proteomes" id="UP000663848"/>
    </source>
</evidence>
<protein>
    <submittedName>
        <fullName evidence="2">Uncharacterized protein</fullName>
    </submittedName>
</protein>
<evidence type="ECO:0000256" key="1">
    <source>
        <dbReference type="SAM" id="MobiDB-lite"/>
    </source>
</evidence>
<name>A0A822GFB5_9BILA</name>
<organism evidence="2 3">
    <name type="scientific">Rotaria socialis</name>
    <dbReference type="NCBI Taxonomy" id="392032"/>
    <lineage>
        <taxon>Eukaryota</taxon>
        <taxon>Metazoa</taxon>
        <taxon>Spiralia</taxon>
        <taxon>Gnathifera</taxon>
        <taxon>Rotifera</taxon>
        <taxon>Eurotatoria</taxon>
        <taxon>Bdelloidea</taxon>
        <taxon>Philodinida</taxon>
        <taxon>Philodinidae</taxon>
        <taxon>Rotaria</taxon>
    </lineage>
</organism>
<feature type="compositionally biased region" description="Polar residues" evidence="1">
    <location>
        <begin position="53"/>
        <end position="67"/>
    </location>
</feature>
<feature type="non-terminal residue" evidence="2">
    <location>
        <position position="67"/>
    </location>
</feature>
<reference evidence="2" key="1">
    <citation type="submission" date="2021-02" db="EMBL/GenBank/DDBJ databases">
        <authorList>
            <person name="Nowell W R."/>
        </authorList>
    </citation>
    <scope>NUCLEOTIDE SEQUENCE</scope>
</reference>
<gene>
    <name evidence="2" type="ORF">QYT958_LOCUS47997</name>
</gene>
<sequence length="67" mass="7006">SIDSSFESASPIPLAVSPAKPPRLAGDESGSSSSVDISSPPPVKPPRHFSLYKNDSNQNLLQEANDA</sequence>
<feature type="non-terminal residue" evidence="2">
    <location>
        <position position="1"/>
    </location>
</feature>
<proteinExistence type="predicted"/>
<evidence type="ECO:0000313" key="2">
    <source>
        <dbReference type="EMBL" id="CAF5144164.1"/>
    </source>
</evidence>
<dbReference type="EMBL" id="CAJOBR010093360">
    <property type="protein sequence ID" value="CAF5144164.1"/>
    <property type="molecule type" value="Genomic_DNA"/>
</dbReference>